<dbReference type="EMBL" id="MU003694">
    <property type="protein sequence ID" value="KAF2815245.1"/>
    <property type="molecule type" value="Genomic_DNA"/>
</dbReference>
<keyword evidence="3" id="KW-1185">Reference proteome</keyword>
<protein>
    <submittedName>
        <fullName evidence="2 4">Uncharacterized protein</fullName>
    </submittedName>
</protein>
<proteinExistence type="predicted"/>
<gene>
    <name evidence="2 4" type="ORF">BDZ99DRAFT_409045</name>
</gene>
<reference evidence="2 4" key="1">
    <citation type="journal article" date="2020" name="Stud. Mycol.">
        <title>101 Dothideomycetes genomes: a test case for predicting lifestyles and emergence of pathogens.</title>
        <authorList>
            <person name="Haridas S."/>
            <person name="Albert R."/>
            <person name="Binder M."/>
            <person name="Bloem J."/>
            <person name="Labutti K."/>
            <person name="Salamov A."/>
            <person name="Andreopoulos B."/>
            <person name="Baker S."/>
            <person name="Barry K."/>
            <person name="Bills G."/>
            <person name="Bluhm B."/>
            <person name="Cannon C."/>
            <person name="Castanera R."/>
            <person name="Culley D."/>
            <person name="Daum C."/>
            <person name="Ezra D."/>
            <person name="Gonzalez J."/>
            <person name="Henrissat B."/>
            <person name="Kuo A."/>
            <person name="Liang C."/>
            <person name="Lipzen A."/>
            <person name="Lutzoni F."/>
            <person name="Magnuson J."/>
            <person name="Mondo S."/>
            <person name="Nolan M."/>
            <person name="Ohm R."/>
            <person name="Pangilinan J."/>
            <person name="Park H.-J."/>
            <person name="Ramirez L."/>
            <person name="Alfaro M."/>
            <person name="Sun H."/>
            <person name="Tritt A."/>
            <person name="Yoshinaga Y."/>
            <person name="Zwiers L.-H."/>
            <person name="Turgeon B."/>
            <person name="Goodwin S."/>
            <person name="Spatafora J."/>
            <person name="Crous P."/>
            <person name="Grigoriev I."/>
        </authorList>
    </citation>
    <scope>NUCLEOTIDE SEQUENCE</scope>
    <source>
        <strain evidence="2 4">CBS 304.34</strain>
    </source>
</reference>
<evidence type="ECO:0000313" key="4">
    <source>
        <dbReference type="RefSeq" id="XP_033582209.1"/>
    </source>
</evidence>
<accession>A0A6A6Z4Y9</accession>
<dbReference type="AlphaFoldDB" id="A0A6A6Z4Y9"/>
<dbReference type="Proteomes" id="UP000504636">
    <property type="component" value="Unplaced"/>
</dbReference>
<dbReference type="RefSeq" id="XP_033582209.1">
    <property type="nucleotide sequence ID" value="XM_033716534.1"/>
</dbReference>
<dbReference type="OrthoDB" id="5336357at2759"/>
<name>A0A6A6Z4Y9_9PEZI</name>
<evidence type="ECO:0000256" key="1">
    <source>
        <dbReference type="SAM" id="MobiDB-lite"/>
    </source>
</evidence>
<feature type="compositionally biased region" description="Polar residues" evidence="1">
    <location>
        <begin position="44"/>
        <end position="63"/>
    </location>
</feature>
<evidence type="ECO:0000313" key="3">
    <source>
        <dbReference type="Proteomes" id="UP000504636"/>
    </source>
</evidence>
<evidence type="ECO:0000313" key="2">
    <source>
        <dbReference type="EMBL" id="KAF2815245.1"/>
    </source>
</evidence>
<feature type="region of interest" description="Disordered" evidence="1">
    <location>
        <begin position="1"/>
        <end position="85"/>
    </location>
</feature>
<dbReference type="GeneID" id="54457427"/>
<sequence>MALKRKRSMSNDSPLSTSSLASTSTTRQSLSPTPAPRPIGSVLDFSSSFPSTLQWPSHAPSSSHRARLSATDLGSRTRKRFRDNRPDEETIHENTLSLLFSAARAPHQDPTPSQAQPVAAKHETTTQKSTLHAFWSLPAPRATNLRWPRVHNARNHPDTPQQGPTCEDCDSALESDSMEIDDMGEVGDEFACAGCRRRVCGMCAVDGDERRCLRC</sequence>
<reference evidence="4" key="2">
    <citation type="submission" date="2020-04" db="EMBL/GenBank/DDBJ databases">
        <authorList>
            <consortium name="NCBI Genome Project"/>
        </authorList>
    </citation>
    <scope>NUCLEOTIDE SEQUENCE</scope>
    <source>
        <strain evidence="4">CBS 304.34</strain>
    </source>
</reference>
<reference evidence="4" key="3">
    <citation type="submission" date="2025-04" db="UniProtKB">
        <authorList>
            <consortium name="RefSeq"/>
        </authorList>
    </citation>
    <scope>IDENTIFICATION</scope>
    <source>
        <strain evidence="4">CBS 304.34</strain>
    </source>
</reference>
<feature type="compositionally biased region" description="Low complexity" evidence="1">
    <location>
        <begin position="10"/>
        <end position="31"/>
    </location>
</feature>
<organism evidence="2">
    <name type="scientific">Mytilinidion resinicola</name>
    <dbReference type="NCBI Taxonomy" id="574789"/>
    <lineage>
        <taxon>Eukaryota</taxon>
        <taxon>Fungi</taxon>
        <taxon>Dikarya</taxon>
        <taxon>Ascomycota</taxon>
        <taxon>Pezizomycotina</taxon>
        <taxon>Dothideomycetes</taxon>
        <taxon>Pleosporomycetidae</taxon>
        <taxon>Mytilinidiales</taxon>
        <taxon>Mytilinidiaceae</taxon>
        <taxon>Mytilinidion</taxon>
    </lineage>
</organism>
<feature type="non-terminal residue" evidence="2">
    <location>
        <position position="215"/>
    </location>
</feature>